<dbReference type="InterPro" id="IPR016878">
    <property type="entry name" value="MICAH-like"/>
</dbReference>
<dbReference type="EMBL" id="UINC01017972">
    <property type="protein sequence ID" value="SVA75061.1"/>
    <property type="molecule type" value="Genomic_DNA"/>
</dbReference>
<accession>A0A381YEQ7</accession>
<gene>
    <name evidence="1" type="ORF">METZ01_LOCUS127915</name>
</gene>
<sequence length="155" mass="17863">MITTDQIEKVQSKWGKNLIEIGRQKNNREDYETTMDSMLNQLYAFDRGEVLIKPTTAAEKQFRLNFEAAKSYFIGGNPNFSEDFGFALRPWVSVKFINKALILNENHAIAMGNYFFTSPNGQEIKAEFTFGYIKDKSGNLKINLHHSSIPYNHEK</sequence>
<dbReference type="PIRSF" id="PIRSF028288">
    <property type="entry name" value="UCP028288"/>
    <property type="match status" value="1"/>
</dbReference>
<reference evidence="1" key="1">
    <citation type="submission" date="2018-05" db="EMBL/GenBank/DDBJ databases">
        <authorList>
            <person name="Lanie J.A."/>
            <person name="Ng W.-L."/>
            <person name="Kazmierczak K.M."/>
            <person name="Andrzejewski T.M."/>
            <person name="Davidsen T.M."/>
            <person name="Wayne K.J."/>
            <person name="Tettelin H."/>
            <person name="Glass J.I."/>
            <person name="Rusch D."/>
            <person name="Podicherti R."/>
            <person name="Tsui H.-C.T."/>
            <person name="Winkler M.E."/>
        </authorList>
    </citation>
    <scope>NUCLEOTIDE SEQUENCE</scope>
</reference>
<evidence type="ECO:0008006" key="2">
    <source>
        <dbReference type="Google" id="ProtNLM"/>
    </source>
</evidence>
<protein>
    <recommendedName>
        <fullName evidence="2">Phosphoribosyl-AMP cyclohydrolase</fullName>
    </recommendedName>
</protein>
<dbReference type="AlphaFoldDB" id="A0A381YEQ7"/>
<proteinExistence type="predicted"/>
<organism evidence="1">
    <name type="scientific">marine metagenome</name>
    <dbReference type="NCBI Taxonomy" id="408172"/>
    <lineage>
        <taxon>unclassified sequences</taxon>
        <taxon>metagenomes</taxon>
        <taxon>ecological metagenomes</taxon>
    </lineage>
</organism>
<dbReference type="Gene3D" id="3.10.450.50">
    <property type="match status" value="1"/>
</dbReference>
<evidence type="ECO:0000313" key="1">
    <source>
        <dbReference type="EMBL" id="SVA75061.1"/>
    </source>
</evidence>
<name>A0A381YEQ7_9ZZZZ</name>